<dbReference type="SUPFAM" id="SSF53756">
    <property type="entry name" value="UDP-Glycosyltransferase/glycogen phosphorylase"/>
    <property type="match status" value="1"/>
</dbReference>
<dbReference type="KEGG" id="tai:Taci_0645"/>
<organism evidence="1 2">
    <name type="scientific">Thermanaerovibrio acidaminovorans (strain ATCC 49978 / DSM 6589 / Su883)</name>
    <name type="common">Selenomonas acidaminovorans</name>
    <dbReference type="NCBI Taxonomy" id="525903"/>
    <lineage>
        <taxon>Bacteria</taxon>
        <taxon>Thermotogati</taxon>
        <taxon>Synergistota</taxon>
        <taxon>Synergistia</taxon>
        <taxon>Synergistales</taxon>
        <taxon>Synergistaceae</taxon>
        <taxon>Thermanaerovibrio</taxon>
    </lineage>
</organism>
<evidence type="ECO:0000313" key="1">
    <source>
        <dbReference type="EMBL" id="ACZ18881.1"/>
    </source>
</evidence>
<dbReference type="Proteomes" id="UP000002030">
    <property type="component" value="Chromosome"/>
</dbReference>
<dbReference type="AlphaFoldDB" id="D1B9C8"/>
<dbReference type="RefSeq" id="WP_012869397.1">
    <property type="nucleotide sequence ID" value="NC_013522.1"/>
</dbReference>
<dbReference type="HOGENOM" id="CLU_863137_0_0_0"/>
<reference evidence="1 2" key="1">
    <citation type="journal article" date="2009" name="Stand. Genomic Sci.">
        <title>Complete genome sequence of Thermanaerovibrio acidaminovorans type strain (Su883).</title>
        <authorList>
            <person name="Chovatia M."/>
            <person name="Sikorski J."/>
            <person name="Schroder M."/>
            <person name="Lapidus A."/>
            <person name="Nolan M."/>
            <person name="Tice H."/>
            <person name="Glavina Del Rio T."/>
            <person name="Copeland A."/>
            <person name="Cheng J.F."/>
            <person name="Lucas S."/>
            <person name="Chen F."/>
            <person name="Bruce D."/>
            <person name="Goodwin L."/>
            <person name="Pitluck S."/>
            <person name="Ivanova N."/>
            <person name="Mavromatis K."/>
            <person name="Ovchinnikova G."/>
            <person name="Pati A."/>
            <person name="Chen A."/>
            <person name="Palaniappan K."/>
            <person name="Land M."/>
            <person name="Hauser L."/>
            <person name="Chang Y.J."/>
            <person name="Jeffries C.D."/>
            <person name="Chain P."/>
            <person name="Saunders E."/>
            <person name="Detter J.C."/>
            <person name="Brettin T."/>
            <person name="Rohde M."/>
            <person name="Goker M."/>
            <person name="Spring S."/>
            <person name="Bristow J."/>
            <person name="Markowitz V."/>
            <person name="Hugenholtz P."/>
            <person name="Kyrpides N.C."/>
            <person name="Klenk H.P."/>
            <person name="Eisen J.A."/>
        </authorList>
    </citation>
    <scope>NUCLEOTIDE SEQUENCE [LARGE SCALE GENOMIC DNA]</scope>
    <source>
        <strain evidence="2">ATCC 49978 / DSM 6589 / Su883</strain>
    </source>
</reference>
<dbReference type="OrthoDB" id="3871at2"/>
<dbReference type="eggNOG" id="COG3980">
    <property type="taxonomic scope" value="Bacteria"/>
</dbReference>
<gene>
    <name evidence="1" type="ordered locus">Taci_0645</name>
</gene>
<name>D1B9C8_THEAS</name>
<accession>D1B9C8</accession>
<dbReference type="Gene3D" id="3.40.50.11190">
    <property type="match status" value="1"/>
</dbReference>
<keyword evidence="2" id="KW-1185">Reference proteome</keyword>
<evidence type="ECO:0000313" key="2">
    <source>
        <dbReference type="Proteomes" id="UP000002030"/>
    </source>
</evidence>
<dbReference type="EMBL" id="CP001818">
    <property type="protein sequence ID" value="ACZ18881.1"/>
    <property type="molecule type" value="Genomic_DNA"/>
</dbReference>
<proteinExistence type="predicted"/>
<dbReference type="Gene3D" id="3.40.50.2000">
    <property type="entry name" value="Glycogen Phosphorylase B"/>
    <property type="match status" value="1"/>
</dbReference>
<dbReference type="STRING" id="525903.Taci_0645"/>
<sequence length="322" mass="34939">MLLIVTHGGPGIGGGHASRCLALAEAFSSLGFPVVLAANRWAVEFFQSNWDSNQPLQVLELRDPLDAAVGDLVPRMWDLRPTLTVADSYLLGCRELDALRGLGRLFVIDDLRTLPVDLHAHGVLNYSLTAHELGYVRGRLLLGPRYALLRRIFWRLEPRGGERILVIPGASDPLGVNLELLRWDLPFPLDLVVGPMVPRDLVEELTALSKGARNVRVLVSPPDLPDRMASCGTVLCTSSVTAYEALALGKRIVTFQVADNQASNGRAIGEMGLGIDLGPWGSWGRGELIWAVERAFPPPPGAVDPRGALNAAEEMARWAVEG</sequence>
<protein>
    <submittedName>
        <fullName evidence="1">Spore coat polysaccharide biosynthesis protein predicted glycosyltransferase-like protein</fullName>
    </submittedName>
</protein>
<dbReference type="EnsemblBacteria" id="ACZ18881">
    <property type="protein sequence ID" value="ACZ18881"/>
    <property type="gene ID" value="Taci_0645"/>
</dbReference>